<gene>
    <name evidence="3" type="ORF">A2V68_02860</name>
</gene>
<dbReference type="EMBL" id="META01000001">
    <property type="protein sequence ID" value="OGB74525.1"/>
    <property type="molecule type" value="Genomic_DNA"/>
</dbReference>
<evidence type="ECO:0000313" key="4">
    <source>
        <dbReference type="Proteomes" id="UP000176651"/>
    </source>
</evidence>
<dbReference type="GO" id="GO:0016787">
    <property type="term" value="F:hydrolase activity"/>
    <property type="evidence" value="ECO:0007669"/>
    <property type="project" value="UniProtKB-KW"/>
</dbReference>
<name>A0A1F4NSW3_UNCK3</name>
<sequence length="255" mass="28744">MESQRYIIKVERPRGKVKAFFVELAKFLAIFLMFFAISSVFIMWPTLYAKIGYYLTASEISKRGTNLGLPVSSMDYASIAPVIDKRERVIPQDSRLVIPKIGVDVPIVFVDSTSNKDILEAIKDGVVHYADTAMPGRIGNMFVTGHSSYYWWRGGSYNQIFALLEHLQPNDLVYVYYQGGEYVYRVSGSMVVNPDQTEVLEPTPTPTLSLMTCTPIGTNLRRLIVKADLISTPPVDLEQLNRFAEIPRIPVILPL</sequence>
<dbReference type="Pfam" id="PF04203">
    <property type="entry name" value="Sortase"/>
    <property type="match status" value="1"/>
</dbReference>
<dbReference type="Gene3D" id="2.40.260.10">
    <property type="entry name" value="Sortase"/>
    <property type="match status" value="1"/>
</dbReference>
<dbReference type="AlphaFoldDB" id="A0A1F4NSW3"/>
<keyword evidence="2" id="KW-0812">Transmembrane</keyword>
<evidence type="ECO:0000313" key="3">
    <source>
        <dbReference type="EMBL" id="OGB74525.1"/>
    </source>
</evidence>
<dbReference type="Proteomes" id="UP000176651">
    <property type="component" value="Unassembled WGS sequence"/>
</dbReference>
<feature type="transmembrane region" description="Helical" evidence="2">
    <location>
        <begin position="20"/>
        <end position="44"/>
    </location>
</feature>
<accession>A0A1F4NSW3</accession>
<keyword evidence="1" id="KW-0378">Hydrolase</keyword>
<reference evidence="3 4" key="1">
    <citation type="journal article" date="2016" name="Nat. Commun.">
        <title>Thousands of microbial genomes shed light on interconnected biogeochemical processes in an aquifer system.</title>
        <authorList>
            <person name="Anantharaman K."/>
            <person name="Brown C.T."/>
            <person name="Hug L.A."/>
            <person name="Sharon I."/>
            <person name="Castelle C.J."/>
            <person name="Probst A.J."/>
            <person name="Thomas B.C."/>
            <person name="Singh A."/>
            <person name="Wilkins M.J."/>
            <person name="Karaoz U."/>
            <person name="Brodie E.L."/>
            <person name="Williams K.H."/>
            <person name="Hubbard S.S."/>
            <person name="Banfield J.F."/>
        </authorList>
    </citation>
    <scope>NUCLEOTIDE SEQUENCE [LARGE SCALE GENOMIC DNA]</scope>
</reference>
<dbReference type="InterPro" id="IPR023365">
    <property type="entry name" value="Sortase_dom-sf"/>
</dbReference>
<dbReference type="STRING" id="1798535.A2V68_02860"/>
<keyword evidence="2" id="KW-0472">Membrane</keyword>
<keyword evidence="2" id="KW-1133">Transmembrane helix</keyword>
<protein>
    <recommendedName>
        <fullName evidence="5">Sortase</fullName>
    </recommendedName>
</protein>
<dbReference type="InterPro" id="IPR042003">
    <property type="entry name" value="Sortase_E"/>
</dbReference>
<evidence type="ECO:0000256" key="2">
    <source>
        <dbReference type="SAM" id="Phobius"/>
    </source>
</evidence>
<organism evidence="3 4">
    <name type="scientific">candidate division Kazan bacterium RBG_13_50_9</name>
    <dbReference type="NCBI Taxonomy" id="1798535"/>
    <lineage>
        <taxon>Bacteria</taxon>
        <taxon>Bacteria division Kazan-3B-28</taxon>
    </lineage>
</organism>
<proteinExistence type="predicted"/>
<evidence type="ECO:0000256" key="1">
    <source>
        <dbReference type="ARBA" id="ARBA00022801"/>
    </source>
</evidence>
<comment type="caution">
    <text evidence="3">The sequence shown here is derived from an EMBL/GenBank/DDBJ whole genome shotgun (WGS) entry which is preliminary data.</text>
</comment>
<dbReference type="SUPFAM" id="SSF63817">
    <property type="entry name" value="Sortase"/>
    <property type="match status" value="1"/>
</dbReference>
<dbReference type="InterPro" id="IPR005754">
    <property type="entry name" value="Sortase"/>
</dbReference>
<dbReference type="CDD" id="cd05830">
    <property type="entry name" value="Sortase_E"/>
    <property type="match status" value="1"/>
</dbReference>
<evidence type="ECO:0008006" key="5">
    <source>
        <dbReference type="Google" id="ProtNLM"/>
    </source>
</evidence>
<dbReference type="NCBIfam" id="TIGR01076">
    <property type="entry name" value="sortase_fam"/>
    <property type="match status" value="1"/>
</dbReference>